<dbReference type="Pfam" id="PF19054">
    <property type="entry name" value="DUF5753"/>
    <property type="match status" value="1"/>
</dbReference>
<dbReference type="GO" id="GO:0003677">
    <property type="term" value="F:DNA binding"/>
    <property type="evidence" value="ECO:0007669"/>
    <property type="project" value="InterPro"/>
</dbReference>
<proteinExistence type="predicted"/>
<reference evidence="3" key="1">
    <citation type="journal article" date="2019" name="Microbiol. Resour. Announc.">
        <title>Draft Genomic Sequences of Streptomyces misionensis and Streptomyces albidoflavus, bacteria applied for phytopathogen biocontrol.</title>
        <authorList>
            <person name="Pylro V."/>
            <person name="Dias A."/>
            <person name="Andreote F."/>
            <person name="Varani A."/>
            <person name="Andreote C."/>
            <person name="Bernardo E."/>
            <person name="Martins T."/>
        </authorList>
    </citation>
    <scope>NUCLEOTIDE SEQUENCE [LARGE SCALE GENOMIC DNA]</scope>
    <source>
        <strain evidence="3">66</strain>
    </source>
</reference>
<evidence type="ECO:0000256" key="1">
    <source>
        <dbReference type="SAM" id="MobiDB-lite"/>
    </source>
</evidence>
<evidence type="ECO:0000313" key="4">
    <source>
        <dbReference type="Proteomes" id="UP000320481"/>
    </source>
</evidence>
<dbReference type="RefSeq" id="WP_146467504.1">
    <property type="nucleotide sequence ID" value="NZ_VOGW01000154.1"/>
</dbReference>
<dbReference type="PROSITE" id="PS50943">
    <property type="entry name" value="HTH_CROC1"/>
    <property type="match status" value="1"/>
</dbReference>
<name>A0A5C6J605_9ACTN</name>
<dbReference type="Proteomes" id="UP000320481">
    <property type="component" value="Unassembled WGS sequence"/>
</dbReference>
<comment type="caution">
    <text evidence="3">The sequence shown here is derived from an EMBL/GenBank/DDBJ whole genome shotgun (WGS) entry which is preliminary data.</text>
</comment>
<dbReference type="EMBL" id="VOGW01000154">
    <property type="protein sequence ID" value="TWV36450.1"/>
    <property type="molecule type" value="Genomic_DNA"/>
</dbReference>
<dbReference type="Gene3D" id="1.10.260.40">
    <property type="entry name" value="lambda repressor-like DNA-binding domains"/>
    <property type="match status" value="1"/>
</dbReference>
<feature type="region of interest" description="Disordered" evidence="1">
    <location>
        <begin position="1"/>
        <end position="23"/>
    </location>
</feature>
<organism evidence="3 4">
    <name type="scientific">Streptomyces misionensis</name>
    <dbReference type="NCBI Taxonomy" id="67331"/>
    <lineage>
        <taxon>Bacteria</taxon>
        <taxon>Bacillati</taxon>
        <taxon>Actinomycetota</taxon>
        <taxon>Actinomycetes</taxon>
        <taxon>Kitasatosporales</taxon>
        <taxon>Streptomycetaceae</taxon>
        <taxon>Streptomyces</taxon>
    </lineage>
</organism>
<dbReference type="SUPFAM" id="SSF47413">
    <property type="entry name" value="lambda repressor-like DNA-binding domains"/>
    <property type="match status" value="1"/>
</dbReference>
<protein>
    <submittedName>
        <fullName evidence="3">Helix-turn-helix transcriptional regulator</fullName>
    </submittedName>
</protein>
<dbReference type="AlphaFoldDB" id="A0A5C6J605"/>
<dbReference type="InterPro" id="IPR010982">
    <property type="entry name" value="Lambda_DNA-bd_dom_sf"/>
</dbReference>
<evidence type="ECO:0000259" key="2">
    <source>
        <dbReference type="PROSITE" id="PS50943"/>
    </source>
</evidence>
<dbReference type="CDD" id="cd00093">
    <property type="entry name" value="HTH_XRE"/>
    <property type="match status" value="1"/>
</dbReference>
<dbReference type="InterPro" id="IPR043917">
    <property type="entry name" value="DUF5753"/>
</dbReference>
<evidence type="ECO:0000313" key="3">
    <source>
        <dbReference type="EMBL" id="TWV36450.1"/>
    </source>
</evidence>
<accession>A0A5C6J605</accession>
<gene>
    <name evidence="3" type="ORF">FRZ03_25625</name>
</gene>
<sequence>MVNRRELDPEASPAAAFGARMRRSREEQGWTQEELAEKLDYSSQHISAVETARKPPTLRFSRKLDQAFGLAGSVDSFEGEWRDMRHGALLEGFPEFVTYEGRSAEIRLYEVGVVPGLLQTPEYTSALADSAVKRGAITPEQARERVTIVADRQTALVRKPPPHVFAVLDESCLLRPIGNGNTMDAQLARLLEFAEQPNTVLQVAPFTMGERRPFDLPVTVLTMPDRSLMAYAESAQQGHLERESTSVLPLLTAYHQLQAEALSQAASVAMISKLRKGTP</sequence>
<dbReference type="SMART" id="SM00530">
    <property type="entry name" value="HTH_XRE"/>
    <property type="match status" value="1"/>
</dbReference>
<keyword evidence="4" id="KW-1185">Reference proteome</keyword>
<dbReference type="Pfam" id="PF13560">
    <property type="entry name" value="HTH_31"/>
    <property type="match status" value="1"/>
</dbReference>
<dbReference type="InterPro" id="IPR001387">
    <property type="entry name" value="Cro/C1-type_HTH"/>
</dbReference>
<feature type="domain" description="HTH cro/C1-type" evidence="2">
    <location>
        <begin position="21"/>
        <end position="77"/>
    </location>
</feature>